<keyword evidence="3" id="KW-1185">Reference proteome</keyword>
<feature type="region of interest" description="Disordered" evidence="1">
    <location>
        <begin position="1"/>
        <end position="22"/>
    </location>
</feature>
<dbReference type="AlphaFoldDB" id="A0A4S8LLU3"/>
<name>A0A4S8LLU3_DENBC</name>
<gene>
    <name evidence="2" type="ORF">K435DRAFT_802191</name>
</gene>
<sequence length="157" mass="18151">MSRTRDKENKGQREQGYYREQESGYVSWKQDTDGKDILQISIQDAICITKLSSSKYFHDLALYLQMYTTNKAAAYSPKDQFHRKTLEMNKFMGNTQPSGSNFINGIGTVYDEAAEDTFSNARIKMCVPLCFVTSAFINFNQNVIKSFLLSFTRAEWW</sequence>
<dbReference type="EMBL" id="ML179343">
    <property type="protein sequence ID" value="THU90184.1"/>
    <property type="molecule type" value="Genomic_DNA"/>
</dbReference>
<evidence type="ECO:0000313" key="2">
    <source>
        <dbReference type="EMBL" id="THU90184.1"/>
    </source>
</evidence>
<protein>
    <submittedName>
        <fullName evidence="2">Uncharacterized protein</fullName>
    </submittedName>
</protein>
<reference evidence="2 3" key="1">
    <citation type="journal article" date="2019" name="Nat. Ecol. Evol.">
        <title>Megaphylogeny resolves global patterns of mushroom evolution.</title>
        <authorList>
            <person name="Varga T."/>
            <person name="Krizsan K."/>
            <person name="Foldi C."/>
            <person name="Dima B."/>
            <person name="Sanchez-Garcia M."/>
            <person name="Sanchez-Ramirez S."/>
            <person name="Szollosi G.J."/>
            <person name="Szarkandi J.G."/>
            <person name="Papp V."/>
            <person name="Albert L."/>
            <person name="Andreopoulos W."/>
            <person name="Angelini C."/>
            <person name="Antonin V."/>
            <person name="Barry K.W."/>
            <person name="Bougher N.L."/>
            <person name="Buchanan P."/>
            <person name="Buyck B."/>
            <person name="Bense V."/>
            <person name="Catcheside P."/>
            <person name="Chovatia M."/>
            <person name="Cooper J."/>
            <person name="Damon W."/>
            <person name="Desjardin D."/>
            <person name="Finy P."/>
            <person name="Geml J."/>
            <person name="Haridas S."/>
            <person name="Hughes K."/>
            <person name="Justo A."/>
            <person name="Karasinski D."/>
            <person name="Kautmanova I."/>
            <person name="Kiss B."/>
            <person name="Kocsube S."/>
            <person name="Kotiranta H."/>
            <person name="LaButti K.M."/>
            <person name="Lechner B.E."/>
            <person name="Liimatainen K."/>
            <person name="Lipzen A."/>
            <person name="Lukacs Z."/>
            <person name="Mihaltcheva S."/>
            <person name="Morgado L.N."/>
            <person name="Niskanen T."/>
            <person name="Noordeloos M.E."/>
            <person name="Ohm R.A."/>
            <person name="Ortiz-Santana B."/>
            <person name="Ovrebo C."/>
            <person name="Racz N."/>
            <person name="Riley R."/>
            <person name="Savchenko A."/>
            <person name="Shiryaev A."/>
            <person name="Soop K."/>
            <person name="Spirin V."/>
            <person name="Szebenyi C."/>
            <person name="Tomsovsky M."/>
            <person name="Tulloss R.E."/>
            <person name="Uehling J."/>
            <person name="Grigoriev I.V."/>
            <person name="Vagvolgyi C."/>
            <person name="Papp T."/>
            <person name="Martin F.M."/>
            <person name="Miettinen O."/>
            <person name="Hibbett D.S."/>
            <person name="Nagy L.G."/>
        </authorList>
    </citation>
    <scope>NUCLEOTIDE SEQUENCE [LARGE SCALE GENOMIC DNA]</scope>
    <source>
        <strain evidence="2 3">CBS 962.96</strain>
    </source>
</reference>
<dbReference type="OrthoDB" id="3261690at2759"/>
<evidence type="ECO:0000313" key="3">
    <source>
        <dbReference type="Proteomes" id="UP000297245"/>
    </source>
</evidence>
<organism evidence="2 3">
    <name type="scientific">Dendrothele bispora (strain CBS 962.96)</name>
    <dbReference type="NCBI Taxonomy" id="1314807"/>
    <lineage>
        <taxon>Eukaryota</taxon>
        <taxon>Fungi</taxon>
        <taxon>Dikarya</taxon>
        <taxon>Basidiomycota</taxon>
        <taxon>Agaricomycotina</taxon>
        <taxon>Agaricomycetes</taxon>
        <taxon>Agaricomycetidae</taxon>
        <taxon>Agaricales</taxon>
        <taxon>Agaricales incertae sedis</taxon>
        <taxon>Dendrothele</taxon>
    </lineage>
</organism>
<accession>A0A4S8LLU3</accession>
<evidence type="ECO:0000256" key="1">
    <source>
        <dbReference type="SAM" id="MobiDB-lite"/>
    </source>
</evidence>
<dbReference type="Proteomes" id="UP000297245">
    <property type="component" value="Unassembled WGS sequence"/>
</dbReference>
<proteinExistence type="predicted"/>